<keyword evidence="2" id="KW-1185">Reference proteome</keyword>
<proteinExistence type="predicted"/>
<gene>
    <name evidence="1" type="ORF">ACFOZ4_00950</name>
</gene>
<dbReference type="Gene3D" id="3.30.530.20">
    <property type="match status" value="1"/>
</dbReference>
<evidence type="ECO:0000313" key="2">
    <source>
        <dbReference type="Proteomes" id="UP001595816"/>
    </source>
</evidence>
<dbReference type="InterPro" id="IPR019587">
    <property type="entry name" value="Polyketide_cyclase/dehydratase"/>
</dbReference>
<organism evidence="1 2">
    <name type="scientific">Hamadaea flava</name>
    <dbReference type="NCBI Taxonomy" id="1742688"/>
    <lineage>
        <taxon>Bacteria</taxon>
        <taxon>Bacillati</taxon>
        <taxon>Actinomycetota</taxon>
        <taxon>Actinomycetes</taxon>
        <taxon>Micromonosporales</taxon>
        <taxon>Micromonosporaceae</taxon>
        <taxon>Hamadaea</taxon>
    </lineage>
</organism>
<sequence length="141" mass="15972">MFVVETSVDVGRPIEEVFALVSDPRNDIRWWRGVREVKLLGGDGGVGTEYEQRGRLLGLPFYNRFTVDEHQPPRRIVLRTTKSLTPFTAVYEFTPSGSGGTRFAMRAEVAGAGHFKFFGPLFRPLLKAVARYYFGQLPKVF</sequence>
<dbReference type="InterPro" id="IPR023393">
    <property type="entry name" value="START-like_dom_sf"/>
</dbReference>
<dbReference type="SUPFAM" id="SSF55961">
    <property type="entry name" value="Bet v1-like"/>
    <property type="match status" value="1"/>
</dbReference>
<protein>
    <submittedName>
        <fullName evidence="1">SRPBCC family protein</fullName>
    </submittedName>
</protein>
<name>A0ABV8LEP4_9ACTN</name>
<reference evidence="2" key="1">
    <citation type="journal article" date="2019" name="Int. J. Syst. Evol. Microbiol.">
        <title>The Global Catalogue of Microorganisms (GCM) 10K type strain sequencing project: providing services to taxonomists for standard genome sequencing and annotation.</title>
        <authorList>
            <consortium name="The Broad Institute Genomics Platform"/>
            <consortium name="The Broad Institute Genome Sequencing Center for Infectious Disease"/>
            <person name="Wu L."/>
            <person name="Ma J."/>
        </authorList>
    </citation>
    <scope>NUCLEOTIDE SEQUENCE [LARGE SCALE GENOMIC DNA]</scope>
    <source>
        <strain evidence="2">CGMCC 4.7289</strain>
    </source>
</reference>
<accession>A0ABV8LEP4</accession>
<dbReference type="EMBL" id="JBHSAY010000003">
    <property type="protein sequence ID" value="MFC4129175.1"/>
    <property type="molecule type" value="Genomic_DNA"/>
</dbReference>
<dbReference type="Proteomes" id="UP001595816">
    <property type="component" value="Unassembled WGS sequence"/>
</dbReference>
<dbReference type="RefSeq" id="WP_253758895.1">
    <property type="nucleotide sequence ID" value="NZ_JAMZDZ010000001.1"/>
</dbReference>
<comment type="caution">
    <text evidence="1">The sequence shown here is derived from an EMBL/GenBank/DDBJ whole genome shotgun (WGS) entry which is preliminary data.</text>
</comment>
<evidence type="ECO:0000313" key="1">
    <source>
        <dbReference type="EMBL" id="MFC4129175.1"/>
    </source>
</evidence>
<dbReference type="Pfam" id="PF10604">
    <property type="entry name" value="Polyketide_cyc2"/>
    <property type="match status" value="1"/>
</dbReference>